<dbReference type="FunFam" id="1.10.150.20:FF:000002">
    <property type="entry name" value="DNA polymerase I"/>
    <property type="match status" value="1"/>
</dbReference>
<evidence type="ECO:0000259" key="20">
    <source>
        <dbReference type="SMART" id="SM00475"/>
    </source>
</evidence>
<dbReference type="Pfam" id="PF00476">
    <property type="entry name" value="DNA_pol_A"/>
    <property type="match status" value="1"/>
</dbReference>
<dbReference type="CDD" id="cd06140">
    <property type="entry name" value="DNA_polA_I_Bacillus_like_exo"/>
    <property type="match status" value="1"/>
</dbReference>
<dbReference type="InterPro" id="IPR036397">
    <property type="entry name" value="RNaseH_sf"/>
</dbReference>
<comment type="similarity">
    <text evidence="1 17">Belongs to the DNA polymerase type-A family.</text>
</comment>
<evidence type="ECO:0000256" key="10">
    <source>
        <dbReference type="ARBA" id="ARBA00022801"/>
    </source>
</evidence>
<dbReference type="CDD" id="cd09859">
    <property type="entry name" value="PIN_53EXO"/>
    <property type="match status" value="1"/>
</dbReference>
<dbReference type="Pfam" id="PF01367">
    <property type="entry name" value="5_3_exonuc"/>
    <property type="match status" value="1"/>
</dbReference>
<evidence type="ECO:0000313" key="23">
    <source>
        <dbReference type="Proteomes" id="UP000571018"/>
    </source>
</evidence>
<feature type="coiled-coil region" evidence="18">
    <location>
        <begin position="509"/>
        <end position="536"/>
    </location>
</feature>
<dbReference type="PANTHER" id="PTHR10133">
    <property type="entry name" value="DNA POLYMERASE I"/>
    <property type="match status" value="1"/>
</dbReference>
<dbReference type="InterPro" id="IPR001098">
    <property type="entry name" value="DNA-dir_DNA_pol_A_palm_dom"/>
</dbReference>
<dbReference type="InterPro" id="IPR020045">
    <property type="entry name" value="DNA_polI_H3TH"/>
</dbReference>
<dbReference type="Gene3D" id="3.30.420.10">
    <property type="entry name" value="Ribonuclease H-like superfamily/Ribonuclease H"/>
    <property type="match status" value="1"/>
</dbReference>
<reference evidence="22 23" key="1">
    <citation type="submission" date="2020-06" db="EMBL/GenBank/DDBJ databases">
        <title>Reclassification of Facklamia ignava, Facklamia soureckii and Facklami tabacinasalis as Falseniella iganva gen. nov., comb. nov., Hutsoniella ignava gen. nov., comb. nov., and Ruoffia tabacinasalis gen. nov., comb. nov and description of Ruoffia haltotolerans sp. nov., isolated from hypersaline Inland Sea of Qatar.</title>
        <authorList>
            <person name="Fotedar R."/>
            <person name="Sankaranarayanan K."/>
            <person name="Lawson P."/>
            <person name="Caldwell M."/>
            <person name="Zeyara A."/>
            <person name="Al Malki A."/>
            <person name="Ali M."/>
        </authorList>
    </citation>
    <scope>NUCLEOTIDE SEQUENCE [LARGE SCALE GENOMIC DNA]</scope>
    <source>
        <strain evidence="22 23">INB8</strain>
    </source>
</reference>
<dbReference type="InterPro" id="IPR019760">
    <property type="entry name" value="DNA-dir_DNA_pol_A_CS"/>
</dbReference>
<dbReference type="AlphaFoldDB" id="A0A839A387"/>
<dbReference type="Pfam" id="PF22619">
    <property type="entry name" value="DNA_polI_exo1"/>
    <property type="match status" value="1"/>
</dbReference>
<sequence length="887" mass="101362">MSQRKIMLIDGSSLAFRAFYSILDLDRFKNKSGLHTNALYSFHRMLDSVMEKFQPTHILVAFDKSEVTFRTDMFKEYKGGRQKTPSEFKEQMPYLKVLLDAYGMKHYDILHYEADDVIGTLAHQADSDDEVIVISGDKDLIQLATDNVTVYITRKGVSQLEAYTPETVMETYGVTPKQFIELKGLMGDPSDNYPGVTRIGEKTAIKLIKEYHSVEELYERLDELKPSKMKENLTNEKEEAFMSRELAEILLDAPIEIEIDDITYEGKNMEELVEFYRQMEFNSFLNELQATSDIVITAIESDEPQLEYDVKFVGEITESILPKQTALYLETVGDNYHFDDVLYVSWYDQVENTVYVAEASVALNDTNFKAWLEDESVDKILFDSKRDEVLTSHYDIQLKGIIFDTLIAAYLVEANHMDEIANVVRALEVPVNVELDEIIYGKGAKRKLAEDTEVTVNHVASKAMALDALVEPLRTRLVDLEMDDLYEDIEVPVARVLARMEIAGIKVDGATLEEKNEELIERLKQMEARIHEYAGEEFNVNSPKQLGEILFDKMGLPVIKKTKTGYSTAANVLEKLLDKHPIIQEILDYRSISKLQGTYLAGLPGYIKEDGKIHTKFVQTLTQTGRLSSADPNLQNIPVRLEEGRKIRQAFVPSEEGWQLFGADYSQIELRVLAHISQEEHMTNDFIAGEDIHSATARRVFNLESTSDVDSNLRRQAKAVNFGIVYGISDYGLSQNLNIPRPEAKEFIERYFEMYPGVQKFMDDIVEKAREDGYVSTLFHRRRYLPDIKASNFNIRSFAERTAMNSPIQGTAADILKIAMIRLQKAIDDEGLQARILLQVHDELILEAPAEEMERLSELVPEIMEHAANLDVPLEVDYNQGINWYEL</sequence>
<dbReference type="InterPro" id="IPR018320">
    <property type="entry name" value="DNA_polymerase_1"/>
</dbReference>
<dbReference type="CDD" id="cd08637">
    <property type="entry name" value="DNA_pol_A_pol_I_C"/>
    <property type="match status" value="1"/>
</dbReference>
<evidence type="ECO:0000256" key="4">
    <source>
        <dbReference type="ARBA" id="ARBA00020311"/>
    </source>
</evidence>
<evidence type="ECO:0000256" key="3">
    <source>
        <dbReference type="ARBA" id="ARBA00012417"/>
    </source>
</evidence>
<keyword evidence="11" id="KW-0269">Exonuclease</keyword>
<evidence type="ECO:0000256" key="12">
    <source>
        <dbReference type="ARBA" id="ARBA00022932"/>
    </source>
</evidence>
<dbReference type="SMART" id="SM00475">
    <property type="entry name" value="53EXOc"/>
    <property type="match status" value="1"/>
</dbReference>
<dbReference type="InterPro" id="IPR029060">
    <property type="entry name" value="PIN-like_dom_sf"/>
</dbReference>
<evidence type="ECO:0000256" key="2">
    <source>
        <dbReference type="ARBA" id="ARBA00011541"/>
    </source>
</evidence>
<dbReference type="SUPFAM" id="SSF56672">
    <property type="entry name" value="DNA/RNA polymerases"/>
    <property type="match status" value="1"/>
</dbReference>
<keyword evidence="23" id="KW-1185">Reference proteome</keyword>
<dbReference type="GO" id="GO:0006302">
    <property type="term" value="P:double-strand break repair"/>
    <property type="evidence" value="ECO:0007669"/>
    <property type="project" value="TreeGrafter"/>
</dbReference>
<keyword evidence="7 17" id="KW-0235">DNA replication</keyword>
<evidence type="ECO:0000256" key="18">
    <source>
        <dbReference type="SAM" id="Coils"/>
    </source>
</evidence>
<dbReference type="InterPro" id="IPR036279">
    <property type="entry name" value="5-3_exonuclease_C_sf"/>
</dbReference>
<dbReference type="InterPro" id="IPR054690">
    <property type="entry name" value="DNA_polI_exonuclease"/>
</dbReference>
<dbReference type="RefSeq" id="WP_218930200.1">
    <property type="nucleotide sequence ID" value="NZ_JACAOA010000003.1"/>
</dbReference>
<dbReference type="PANTHER" id="PTHR10133:SF27">
    <property type="entry name" value="DNA POLYMERASE NU"/>
    <property type="match status" value="1"/>
</dbReference>
<keyword evidence="5 17" id="KW-0808">Transferase</keyword>
<dbReference type="SUPFAM" id="SSF47807">
    <property type="entry name" value="5' to 3' exonuclease, C-terminal subdomain"/>
    <property type="match status" value="1"/>
</dbReference>
<dbReference type="SMART" id="SM00474">
    <property type="entry name" value="35EXOc"/>
    <property type="match status" value="1"/>
</dbReference>
<dbReference type="Gene3D" id="3.40.50.1010">
    <property type="entry name" value="5'-nuclease"/>
    <property type="match status" value="1"/>
</dbReference>
<dbReference type="PRINTS" id="PR00868">
    <property type="entry name" value="DNAPOLI"/>
</dbReference>
<keyword evidence="14 17" id="KW-0234">DNA repair</keyword>
<dbReference type="GO" id="GO:0008408">
    <property type="term" value="F:3'-5' exonuclease activity"/>
    <property type="evidence" value="ECO:0007669"/>
    <property type="project" value="InterPro"/>
</dbReference>
<keyword evidence="13 17" id="KW-0238">DNA-binding</keyword>
<evidence type="ECO:0000256" key="5">
    <source>
        <dbReference type="ARBA" id="ARBA00022679"/>
    </source>
</evidence>
<dbReference type="CDD" id="cd09898">
    <property type="entry name" value="H3TH_53EXO"/>
    <property type="match status" value="1"/>
</dbReference>
<evidence type="ECO:0000256" key="8">
    <source>
        <dbReference type="ARBA" id="ARBA00022722"/>
    </source>
</evidence>
<evidence type="ECO:0000313" key="22">
    <source>
        <dbReference type="EMBL" id="MBA5728467.1"/>
    </source>
</evidence>
<protein>
    <recommendedName>
        <fullName evidence="4 16">DNA polymerase I</fullName>
        <ecNumber evidence="3 16">2.7.7.7</ecNumber>
    </recommendedName>
</protein>
<dbReference type="SMART" id="SM00482">
    <property type="entry name" value="POLAc"/>
    <property type="match status" value="1"/>
</dbReference>
<keyword evidence="10" id="KW-0378">Hydrolase</keyword>
<dbReference type="Pfam" id="PF02739">
    <property type="entry name" value="5_3_exonuc_N"/>
    <property type="match status" value="1"/>
</dbReference>
<dbReference type="InterPro" id="IPR002421">
    <property type="entry name" value="5-3_exonuclease"/>
</dbReference>
<evidence type="ECO:0000256" key="13">
    <source>
        <dbReference type="ARBA" id="ARBA00023125"/>
    </source>
</evidence>
<dbReference type="EMBL" id="JACAOA010000003">
    <property type="protein sequence ID" value="MBA5728467.1"/>
    <property type="molecule type" value="Genomic_DNA"/>
</dbReference>
<proteinExistence type="inferred from homology"/>
<dbReference type="GO" id="GO:0008409">
    <property type="term" value="F:5'-3' exonuclease activity"/>
    <property type="evidence" value="ECO:0007669"/>
    <property type="project" value="InterPro"/>
</dbReference>
<dbReference type="SUPFAM" id="SSF53098">
    <property type="entry name" value="Ribonuclease H-like"/>
    <property type="match status" value="1"/>
</dbReference>
<dbReference type="SMART" id="SM00279">
    <property type="entry name" value="HhH2"/>
    <property type="match status" value="1"/>
</dbReference>
<dbReference type="FunFam" id="1.20.1060.10:FF:000001">
    <property type="entry name" value="DNA polymerase I"/>
    <property type="match status" value="1"/>
</dbReference>
<evidence type="ECO:0000259" key="21">
    <source>
        <dbReference type="SMART" id="SM00482"/>
    </source>
</evidence>
<comment type="caution">
    <text evidence="22">The sequence shown here is derived from an EMBL/GenBank/DDBJ whole genome shotgun (WGS) entry which is preliminary data.</text>
</comment>
<keyword evidence="9 17" id="KW-0227">DNA damage</keyword>
<dbReference type="InterPro" id="IPR008918">
    <property type="entry name" value="HhH2"/>
</dbReference>
<dbReference type="InterPro" id="IPR020046">
    <property type="entry name" value="5-3_exonucl_a-hlix_arch_N"/>
</dbReference>
<dbReference type="Gene3D" id="1.10.150.20">
    <property type="entry name" value="5' to 3' exonuclease, C-terminal subdomain"/>
    <property type="match status" value="2"/>
</dbReference>
<dbReference type="InterPro" id="IPR012337">
    <property type="entry name" value="RNaseH-like_sf"/>
</dbReference>
<evidence type="ECO:0000256" key="17">
    <source>
        <dbReference type="RuleBase" id="RU004460"/>
    </source>
</evidence>
<evidence type="ECO:0000256" key="14">
    <source>
        <dbReference type="ARBA" id="ARBA00023204"/>
    </source>
</evidence>
<dbReference type="Proteomes" id="UP000571018">
    <property type="component" value="Unassembled WGS sequence"/>
</dbReference>
<evidence type="ECO:0000256" key="1">
    <source>
        <dbReference type="ARBA" id="ARBA00007705"/>
    </source>
</evidence>
<evidence type="ECO:0000259" key="19">
    <source>
        <dbReference type="SMART" id="SM00474"/>
    </source>
</evidence>
<dbReference type="GO" id="GO:0003677">
    <property type="term" value="F:DNA binding"/>
    <property type="evidence" value="ECO:0007669"/>
    <property type="project" value="UniProtKB-UniRule"/>
</dbReference>
<dbReference type="GO" id="GO:0003887">
    <property type="term" value="F:DNA-directed DNA polymerase activity"/>
    <property type="evidence" value="ECO:0007669"/>
    <property type="project" value="UniProtKB-UniRule"/>
</dbReference>
<keyword evidence="8" id="KW-0540">Nuclease</keyword>
<keyword evidence="18" id="KW-0175">Coiled coil</keyword>
<dbReference type="NCBIfam" id="NF004397">
    <property type="entry name" value="PRK05755.1"/>
    <property type="match status" value="1"/>
</dbReference>
<feature type="domain" description="3'-5' exonuclease" evidence="19">
    <location>
        <begin position="304"/>
        <end position="478"/>
    </location>
</feature>
<comment type="catalytic activity">
    <reaction evidence="15 17">
        <text>DNA(n) + a 2'-deoxyribonucleoside 5'-triphosphate = DNA(n+1) + diphosphate</text>
        <dbReference type="Rhea" id="RHEA:22508"/>
        <dbReference type="Rhea" id="RHEA-COMP:17339"/>
        <dbReference type="Rhea" id="RHEA-COMP:17340"/>
        <dbReference type="ChEBI" id="CHEBI:33019"/>
        <dbReference type="ChEBI" id="CHEBI:61560"/>
        <dbReference type="ChEBI" id="CHEBI:173112"/>
        <dbReference type="EC" id="2.7.7.7"/>
    </reaction>
</comment>
<dbReference type="Gene3D" id="1.20.1060.10">
    <property type="entry name" value="Taq DNA Polymerase, Chain T, domain 4"/>
    <property type="match status" value="1"/>
</dbReference>
<name>A0A839A387_9LACT</name>
<dbReference type="GO" id="GO:0006261">
    <property type="term" value="P:DNA-templated DNA replication"/>
    <property type="evidence" value="ECO:0007669"/>
    <property type="project" value="UniProtKB-UniRule"/>
</dbReference>
<evidence type="ECO:0000256" key="15">
    <source>
        <dbReference type="ARBA" id="ARBA00049244"/>
    </source>
</evidence>
<evidence type="ECO:0000256" key="11">
    <source>
        <dbReference type="ARBA" id="ARBA00022839"/>
    </source>
</evidence>
<evidence type="ECO:0000256" key="7">
    <source>
        <dbReference type="ARBA" id="ARBA00022705"/>
    </source>
</evidence>
<dbReference type="InterPro" id="IPR002298">
    <property type="entry name" value="DNA_polymerase_A"/>
</dbReference>
<gene>
    <name evidence="17 22" type="primary">polA</name>
    <name evidence="22" type="ORF">HW423_01520</name>
</gene>
<feature type="domain" description="5'-3' exonuclease" evidence="20">
    <location>
        <begin position="4"/>
        <end position="265"/>
    </location>
</feature>
<dbReference type="NCBIfam" id="TIGR00593">
    <property type="entry name" value="pola"/>
    <property type="match status" value="1"/>
</dbReference>
<dbReference type="Gene3D" id="3.30.70.370">
    <property type="match status" value="1"/>
</dbReference>
<evidence type="ECO:0000256" key="9">
    <source>
        <dbReference type="ARBA" id="ARBA00022763"/>
    </source>
</evidence>
<feature type="domain" description="DNA-directed DNA polymerase family A palm" evidence="21">
    <location>
        <begin position="644"/>
        <end position="852"/>
    </location>
</feature>
<dbReference type="PROSITE" id="PS00447">
    <property type="entry name" value="DNA_POLYMERASE_A"/>
    <property type="match status" value="1"/>
</dbReference>
<keyword evidence="6 17" id="KW-0548">Nucleotidyltransferase</keyword>
<dbReference type="FunFam" id="1.10.150.20:FF:000003">
    <property type="entry name" value="DNA polymerase I"/>
    <property type="match status" value="1"/>
</dbReference>
<organism evidence="22 23">
    <name type="scientific">Ruoffia halotolerans</name>
    <dbReference type="NCBI Taxonomy" id="2748684"/>
    <lineage>
        <taxon>Bacteria</taxon>
        <taxon>Bacillati</taxon>
        <taxon>Bacillota</taxon>
        <taxon>Bacilli</taxon>
        <taxon>Lactobacillales</taxon>
        <taxon>Aerococcaceae</taxon>
        <taxon>Ruoffia</taxon>
    </lineage>
</organism>
<dbReference type="FunFam" id="3.40.50.1010:FF:000001">
    <property type="entry name" value="DNA polymerase I"/>
    <property type="match status" value="1"/>
</dbReference>
<dbReference type="EC" id="2.7.7.7" evidence="3 16"/>
<evidence type="ECO:0000256" key="6">
    <source>
        <dbReference type="ARBA" id="ARBA00022695"/>
    </source>
</evidence>
<comment type="subunit">
    <text evidence="2 17">Single-chain monomer with multiple functions.</text>
</comment>
<evidence type="ECO:0000256" key="16">
    <source>
        <dbReference type="NCBIfam" id="TIGR00593"/>
    </source>
</evidence>
<dbReference type="InterPro" id="IPR043502">
    <property type="entry name" value="DNA/RNA_pol_sf"/>
</dbReference>
<keyword evidence="12 17" id="KW-0239">DNA-directed DNA polymerase</keyword>
<dbReference type="SUPFAM" id="SSF88723">
    <property type="entry name" value="PIN domain-like"/>
    <property type="match status" value="1"/>
</dbReference>
<dbReference type="InterPro" id="IPR002562">
    <property type="entry name" value="3'-5'_exonuclease_dom"/>
</dbReference>
<accession>A0A839A387</accession>